<dbReference type="InterPro" id="IPR001173">
    <property type="entry name" value="Glyco_trans_2-like"/>
</dbReference>
<dbReference type="AlphaFoldDB" id="K1LTQ0"/>
<dbReference type="GO" id="GO:0016740">
    <property type="term" value="F:transferase activity"/>
    <property type="evidence" value="ECO:0007669"/>
    <property type="project" value="UniProtKB-KW"/>
</dbReference>
<dbReference type="PANTHER" id="PTHR43685:SF2">
    <property type="entry name" value="GLYCOSYLTRANSFERASE 2-LIKE DOMAIN-CONTAINING PROTEIN"/>
    <property type="match status" value="1"/>
</dbReference>
<evidence type="ECO:0000256" key="1">
    <source>
        <dbReference type="SAM" id="Phobius"/>
    </source>
</evidence>
<keyword evidence="1" id="KW-0472">Membrane</keyword>
<dbReference type="PATRIC" id="fig|1225176.3.peg.4118"/>
<dbReference type="InterPro" id="IPR029044">
    <property type="entry name" value="Nucleotide-diphossugar_trans"/>
</dbReference>
<reference evidence="3 4" key="1">
    <citation type="journal article" date="2012" name="J. Bacteriol.">
        <title>Draft Genome Sequence of Cecembia lonarensis Strain LW9T, Isolated from Lonar Lake, a Haloalkaline Lake in India.</title>
        <authorList>
            <person name="Shivaji S."/>
            <person name="Ara S."/>
            <person name="Singh A."/>
            <person name="Pinnaka A.K."/>
        </authorList>
    </citation>
    <scope>NUCLEOTIDE SEQUENCE [LARGE SCALE GENOMIC DNA]</scope>
    <source>
        <strain evidence="3 4">LW9</strain>
    </source>
</reference>
<dbReference type="Pfam" id="PF00535">
    <property type="entry name" value="Glycos_transf_2"/>
    <property type="match status" value="1"/>
</dbReference>
<dbReference type="PANTHER" id="PTHR43685">
    <property type="entry name" value="GLYCOSYLTRANSFERASE"/>
    <property type="match status" value="1"/>
</dbReference>
<dbReference type="Gene3D" id="3.90.550.10">
    <property type="entry name" value="Spore Coat Polysaccharide Biosynthesis Protein SpsA, Chain A"/>
    <property type="match status" value="1"/>
</dbReference>
<dbReference type="OrthoDB" id="9813550at2"/>
<comment type="caution">
    <text evidence="3">The sequence shown here is derived from an EMBL/GenBank/DDBJ whole genome shotgun (WGS) entry which is preliminary data.</text>
</comment>
<dbReference type="InterPro" id="IPR050834">
    <property type="entry name" value="Glycosyltransf_2"/>
</dbReference>
<organism evidence="3 4">
    <name type="scientific">Cecembia lonarensis (strain CCUG 58316 / KCTC 22772 / LW9)</name>
    <dbReference type="NCBI Taxonomy" id="1225176"/>
    <lineage>
        <taxon>Bacteria</taxon>
        <taxon>Pseudomonadati</taxon>
        <taxon>Bacteroidota</taxon>
        <taxon>Cytophagia</taxon>
        <taxon>Cytophagales</taxon>
        <taxon>Cyclobacteriaceae</taxon>
        <taxon>Cecembia</taxon>
    </lineage>
</organism>
<evidence type="ECO:0000313" key="3">
    <source>
        <dbReference type="EMBL" id="EKB47534.1"/>
    </source>
</evidence>
<keyword evidence="1" id="KW-0812">Transmembrane</keyword>
<feature type="transmembrane region" description="Helical" evidence="1">
    <location>
        <begin position="237"/>
        <end position="256"/>
    </location>
</feature>
<dbReference type="RefSeq" id="WP_009186884.1">
    <property type="nucleotide sequence ID" value="NZ_AMGM01000117.1"/>
</dbReference>
<sequence>MYFSIIIPAYNRPEEIRSLLESLVLQTYKDFEVLIVEDGSTFTCEDYLPVFQEQLDIKYYYIENVGQGFARNYGMQRAKGDYFVLFDSDCIIPSAYLEVLKNAIDSRKLDAHGGPDAAASDFSSFQKAVNYSMTSILTTGGIRGKMKNPSKYQARGYNMGLSRAVFEATQGFIDANRAEDIELSLRIKKAGFRLELVEEAFVYHKRRNSWESFLAQSYSFGQNRVHVSKFHPEAIKWVHVMPSLFLGGWIGIVLLFLMGISLYLWGLSVYTFWMLLVFLDASKQEKSIKVGLLAIFTSFGQLSAYGLGLITAFWSKTFQEKDR</sequence>
<name>K1LTQ0_CECL9</name>
<dbReference type="EMBL" id="AMGM01000117">
    <property type="protein sequence ID" value="EKB47534.1"/>
    <property type="molecule type" value="Genomic_DNA"/>
</dbReference>
<feature type="transmembrane region" description="Helical" evidence="1">
    <location>
        <begin position="291"/>
        <end position="314"/>
    </location>
</feature>
<accession>K1LTQ0</accession>
<feature type="domain" description="Glycosyltransferase 2-like" evidence="2">
    <location>
        <begin position="4"/>
        <end position="166"/>
    </location>
</feature>
<dbReference type="Proteomes" id="UP000004478">
    <property type="component" value="Unassembled WGS sequence"/>
</dbReference>
<evidence type="ECO:0000259" key="2">
    <source>
        <dbReference type="Pfam" id="PF00535"/>
    </source>
</evidence>
<proteinExistence type="predicted"/>
<gene>
    <name evidence="3" type="ORF">B879_03863</name>
</gene>
<dbReference type="SUPFAM" id="SSF53448">
    <property type="entry name" value="Nucleotide-diphospho-sugar transferases"/>
    <property type="match status" value="1"/>
</dbReference>
<evidence type="ECO:0000313" key="4">
    <source>
        <dbReference type="Proteomes" id="UP000004478"/>
    </source>
</evidence>
<keyword evidence="1" id="KW-1133">Transmembrane helix</keyword>
<keyword evidence="4" id="KW-1185">Reference proteome</keyword>
<keyword evidence="3" id="KW-0808">Transferase</keyword>
<protein>
    <submittedName>
        <fullName evidence="3">Putative glycosyl transferase</fullName>
    </submittedName>
</protein>